<evidence type="ECO:0000313" key="1">
    <source>
        <dbReference type="EMBL" id="AZS07442.1"/>
    </source>
</evidence>
<name>A0A3S9UAZ0_9CAUD</name>
<evidence type="ECO:0000313" key="2">
    <source>
        <dbReference type="Proteomes" id="UP000287876"/>
    </source>
</evidence>
<organism evidence="1 2">
    <name type="scientific">Mycobacterium phage Duke13</name>
    <dbReference type="NCBI Taxonomy" id="2499038"/>
    <lineage>
        <taxon>Viruses</taxon>
        <taxon>Duplodnaviria</taxon>
        <taxon>Heunggongvirae</taxon>
        <taxon>Uroviricota</taxon>
        <taxon>Caudoviricetes</taxon>
        <taxon>Omegavirus</taxon>
        <taxon>Omegavirus baka</taxon>
    </lineage>
</organism>
<dbReference type="Proteomes" id="UP000287876">
    <property type="component" value="Segment"/>
</dbReference>
<proteinExistence type="predicted"/>
<reference evidence="1 2" key="1">
    <citation type="submission" date="2018-12" db="EMBL/GenBank/DDBJ databases">
        <authorList>
            <person name="Betsko A.J."/>
            <person name="Stoner T.H."/>
            <person name="Garlena R.A."/>
            <person name="Russell D.A."/>
            <person name="Pope W.H."/>
            <person name="Jacobs-Sera D."/>
            <person name="Hatfull G.F."/>
        </authorList>
    </citation>
    <scope>NUCLEOTIDE SEQUENCE [LARGE SCALE GENOMIC DNA]</scope>
</reference>
<gene>
    <name evidence="1" type="primary">103</name>
    <name evidence="1" type="ORF">PBI_DUKE13_103</name>
</gene>
<dbReference type="EMBL" id="MK279849">
    <property type="protein sequence ID" value="AZS07442.1"/>
    <property type="molecule type" value="Genomic_DNA"/>
</dbReference>
<accession>A0A3S9UAZ0</accession>
<sequence length="53" mass="6404">MNRWKVRKEDGIWKIYEHDSWWDSEDEFDQAILWAHRFAVSAFVMDGGLGDCR</sequence>
<protein>
    <submittedName>
        <fullName evidence="1">Uncharacterized protein</fullName>
    </submittedName>
</protein>